<dbReference type="EMBL" id="DOEK01000035">
    <property type="protein sequence ID" value="HBP31017.1"/>
    <property type="molecule type" value="Genomic_DNA"/>
</dbReference>
<evidence type="ECO:0000259" key="1">
    <source>
        <dbReference type="Pfam" id="PF01636"/>
    </source>
</evidence>
<evidence type="ECO:0000313" key="2">
    <source>
        <dbReference type="EMBL" id="HBP31017.1"/>
    </source>
</evidence>
<dbReference type="GO" id="GO:0016740">
    <property type="term" value="F:transferase activity"/>
    <property type="evidence" value="ECO:0007669"/>
    <property type="project" value="UniProtKB-KW"/>
</dbReference>
<dbReference type="Gene3D" id="3.30.200.20">
    <property type="entry name" value="Phosphorylase Kinase, domain 1"/>
    <property type="match status" value="1"/>
</dbReference>
<dbReference type="AlphaFoldDB" id="A0A356LJ65"/>
<organism evidence="2 3">
    <name type="scientific">Advenella kashmirensis</name>
    <dbReference type="NCBI Taxonomy" id="310575"/>
    <lineage>
        <taxon>Bacteria</taxon>
        <taxon>Pseudomonadati</taxon>
        <taxon>Pseudomonadota</taxon>
        <taxon>Betaproteobacteria</taxon>
        <taxon>Burkholderiales</taxon>
        <taxon>Alcaligenaceae</taxon>
    </lineage>
</organism>
<dbReference type="Pfam" id="PF01636">
    <property type="entry name" value="APH"/>
    <property type="match status" value="1"/>
</dbReference>
<comment type="caution">
    <text evidence="2">The sequence shown here is derived from an EMBL/GenBank/DDBJ whole genome shotgun (WGS) entry which is preliminary data.</text>
</comment>
<dbReference type="PANTHER" id="PTHR21310:SF57">
    <property type="entry name" value="BLR2944 PROTEIN"/>
    <property type="match status" value="1"/>
</dbReference>
<dbReference type="Gene3D" id="3.90.1200.10">
    <property type="match status" value="1"/>
</dbReference>
<evidence type="ECO:0000313" key="3">
    <source>
        <dbReference type="Proteomes" id="UP000264036"/>
    </source>
</evidence>
<feature type="domain" description="Aminoglycoside phosphotransferase" evidence="1">
    <location>
        <begin position="28"/>
        <end position="260"/>
    </location>
</feature>
<keyword evidence="2" id="KW-0808">Transferase</keyword>
<gene>
    <name evidence="2" type="ORF">DD666_16585</name>
</gene>
<protein>
    <submittedName>
        <fullName evidence="2">Phosphotransferase family protein</fullName>
    </submittedName>
</protein>
<proteinExistence type="predicted"/>
<dbReference type="InterPro" id="IPR011009">
    <property type="entry name" value="Kinase-like_dom_sf"/>
</dbReference>
<dbReference type="InterPro" id="IPR002575">
    <property type="entry name" value="Aminoglycoside_PTrfase"/>
</dbReference>
<dbReference type="Proteomes" id="UP000264036">
    <property type="component" value="Unassembled WGS sequence"/>
</dbReference>
<dbReference type="InterPro" id="IPR051678">
    <property type="entry name" value="AGP_Transferase"/>
</dbReference>
<sequence>MDMQALSGKIADAIKAWTDARTVAVTDFRKLSGGAIQNNYSISLEMTSGTHPGSHRFVVRSDAPSQIDASLSREQEFAVLRCACEAGVTAPEPLWLCTDTSLIGHAFYVMSCAPGTANGRQLIKTLTQEQAKSLTYRLGQELGRLHRVSPDHAQLDFLPVPSAPAAQTRIAEYRQALDRIAQPHPVLEWALNWLQDHEPASSPLVLCHCDFRTGNYMVEQGELTAVLDWEFAAWSDPYEDLGWLCAKSWRFGNVAKEVGGVGDKPDLFSGYTSVTGERVDAQKVGYWEVMAMVRWSVIALQQGQRHVSGKEISLELALTGRMVPQMELDILSQCLNTENAYVKPT</sequence>
<dbReference type="PANTHER" id="PTHR21310">
    <property type="entry name" value="AMINOGLYCOSIDE PHOSPHOTRANSFERASE-RELATED-RELATED"/>
    <property type="match status" value="1"/>
</dbReference>
<dbReference type="CDD" id="cd05154">
    <property type="entry name" value="ACAD10_11_N-like"/>
    <property type="match status" value="1"/>
</dbReference>
<dbReference type="InterPro" id="IPR041726">
    <property type="entry name" value="ACAD10_11_N"/>
</dbReference>
<dbReference type="SUPFAM" id="SSF56112">
    <property type="entry name" value="Protein kinase-like (PK-like)"/>
    <property type="match status" value="1"/>
</dbReference>
<reference evidence="2 3" key="1">
    <citation type="journal article" date="2018" name="Nat. Biotechnol.">
        <title>A standardized bacterial taxonomy based on genome phylogeny substantially revises the tree of life.</title>
        <authorList>
            <person name="Parks D.H."/>
            <person name="Chuvochina M."/>
            <person name="Waite D.W."/>
            <person name="Rinke C."/>
            <person name="Skarshewski A."/>
            <person name="Chaumeil P.A."/>
            <person name="Hugenholtz P."/>
        </authorList>
    </citation>
    <scope>NUCLEOTIDE SEQUENCE [LARGE SCALE GENOMIC DNA]</scope>
    <source>
        <strain evidence="2">UBA10707</strain>
    </source>
</reference>
<accession>A0A356LJ65</accession>
<name>A0A356LJ65_9BURK</name>